<gene>
    <name evidence="4" type="ORF">ACFFU1_04000</name>
</gene>
<keyword evidence="2" id="KW-0732">Signal</keyword>
<protein>
    <submittedName>
        <fullName evidence="4">Polysaccharide deacetylase family protein</fullName>
        <ecNumber evidence="4">3.-.-.-</ecNumber>
    </submittedName>
</protein>
<dbReference type="RefSeq" id="WP_290268358.1">
    <property type="nucleotide sequence ID" value="NZ_JAUFQP010000004.1"/>
</dbReference>
<dbReference type="InterPro" id="IPR011330">
    <property type="entry name" value="Glyco_hydro/deAcase_b/a-brl"/>
</dbReference>
<dbReference type="Gene3D" id="3.20.20.370">
    <property type="entry name" value="Glycoside hydrolase/deacetylase"/>
    <property type="match status" value="1"/>
</dbReference>
<proteinExistence type="predicted"/>
<comment type="caution">
    <text evidence="4">The sequence shown here is derived from an EMBL/GenBank/DDBJ whole genome shotgun (WGS) entry which is preliminary data.</text>
</comment>
<name>A0ABV5GWR6_9FLAO</name>
<reference evidence="4 5" key="1">
    <citation type="submission" date="2024-09" db="EMBL/GenBank/DDBJ databases">
        <authorList>
            <person name="Sun Q."/>
            <person name="Mori K."/>
        </authorList>
    </citation>
    <scope>NUCLEOTIDE SEQUENCE [LARGE SCALE GENOMIC DNA]</scope>
    <source>
        <strain evidence="4 5">CECT 8300</strain>
    </source>
</reference>
<sequence length="328" mass="38653">MLWIRIKYRLGLLYNITLFKLGLGKLLLKNRYGERILLFHGIDRNGETRYNSRFVSETFFDAFINYITTHYNVISLDDFYNKKFKKNTLNIAITFDDGYLNNYKYAVPILQKYNAPACFYITTVHKKAPYLWPDFIDLVSYHTTRTEITFQQNLYKKNNKNEFIWNGISLKTIAKTVSYDAIESIYHIFSEDWKNLPLEALGDYWKLMSPEQIKVIAIHPLFTIGAHGNTHINLTNVPLEVAQNEILTSKQQLESICKRHITEFAFPFGAYNPDIAKYCSELGFKRLLLIDYNTKEDSQNENYKNRFVINPYISMEQQISYLLKGSYF</sequence>
<dbReference type="PANTHER" id="PTHR34216:SF3">
    <property type="entry name" value="POLY-BETA-1,6-N-ACETYL-D-GLUCOSAMINE N-DEACETYLASE"/>
    <property type="match status" value="1"/>
</dbReference>
<dbReference type="EMBL" id="JBHMFA010000001">
    <property type="protein sequence ID" value="MFB9104052.1"/>
    <property type="molecule type" value="Genomic_DNA"/>
</dbReference>
<dbReference type="InterPro" id="IPR051398">
    <property type="entry name" value="Polysacch_Deacetylase"/>
</dbReference>
<evidence type="ECO:0000313" key="5">
    <source>
        <dbReference type="Proteomes" id="UP001589590"/>
    </source>
</evidence>
<dbReference type="PANTHER" id="PTHR34216">
    <property type="match status" value="1"/>
</dbReference>
<keyword evidence="4" id="KW-0378">Hydrolase</keyword>
<accession>A0ABV5GWR6</accession>
<evidence type="ECO:0000256" key="2">
    <source>
        <dbReference type="ARBA" id="ARBA00022729"/>
    </source>
</evidence>
<comment type="subcellular location">
    <subcellularLocation>
        <location evidence="1">Secreted</location>
    </subcellularLocation>
</comment>
<dbReference type="InterPro" id="IPR002509">
    <property type="entry name" value="NODB_dom"/>
</dbReference>
<dbReference type="GO" id="GO:0016787">
    <property type="term" value="F:hydrolase activity"/>
    <property type="evidence" value="ECO:0007669"/>
    <property type="project" value="UniProtKB-KW"/>
</dbReference>
<dbReference type="EC" id="3.-.-.-" evidence="4"/>
<evidence type="ECO:0000313" key="4">
    <source>
        <dbReference type="EMBL" id="MFB9104052.1"/>
    </source>
</evidence>
<organism evidence="4 5">
    <name type="scientific">Algibacter miyuki</name>
    <dbReference type="NCBI Taxonomy" id="1306933"/>
    <lineage>
        <taxon>Bacteria</taxon>
        <taxon>Pseudomonadati</taxon>
        <taxon>Bacteroidota</taxon>
        <taxon>Flavobacteriia</taxon>
        <taxon>Flavobacteriales</taxon>
        <taxon>Flavobacteriaceae</taxon>
        <taxon>Algibacter</taxon>
    </lineage>
</organism>
<keyword evidence="5" id="KW-1185">Reference proteome</keyword>
<dbReference type="PROSITE" id="PS51677">
    <property type="entry name" value="NODB"/>
    <property type="match status" value="1"/>
</dbReference>
<feature type="domain" description="NodB homology" evidence="3">
    <location>
        <begin position="89"/>
        <end position="328"/>
    </location>
</feature>
<evidence type="ECO:0000256" key="1">
    <source>
        <dbReference type="ARBA" id="ARBA00004613"/>
    </source>
</evidence>
<dbReference type="Proteomes" id="UP001589590">
    <property type="component" value="Unassembled WGS sequence"/>
</dbReference>
<dbReference type="CDD" id="cd10918">
    <property type="entry name" value="CE4_NodB_like_5s_6s"/>
    <property type="match status" value="1"/>
</dbReference>
<dbReference type="Pfam" id="PF01522">
    <property type="entry name" value="Polysacc_deac_1"/>
    <property type="match status" value="1"/>
</dbReference>
<evidence type="ECO:0000259" key="3">
    <source>
        <dbReference type="PROSITE" id="PS51677"/>
    </source>
</evidence>
<dbReference type="SUPFAM" id="SSF88713">
    <property type="entry name" value="Glycoside hydrolase/deacetylase"/>
    <property type="match status" value="1"/>
</dbReference>